<protein>
    <submittedName>
        <fullName evidence="4">Phosphatase PAP2 family protein</fullName>
    </submittedName>
</protein>
<dbReference type="Proteomes" id="UP000298313">
    <property type="component" value="Unassembled WGS sequence"/>
</dbReference>
<feature type="transmembrane region" description="Helical" evidence="2">
    <location>
        <begin position="14"/>
        <end position="38"/>
    </location>
</feature>
<sequence length="253" mass="27218">MESRLLEPAARRRFSLTAITLAGLGVVFFTVILLSVLNKNGLTVIDAPVQAWLAEGRSSALTAVMIGLAIVFGPIALPIILLIVTVTWGFLARHAWRPLLLATSMLTGVVLGQIIGRSVDRHRPPTELMLFGPDPSFSFPSGHVLGASDFVLFTAYLVFSRRRSVRGAIAGFGFAIVCIVAAAVSRVYLGYHWATDALASVSLSLLLLGCVIAFDTWRAGRVADRAVSGVGPATPERNNIPRMRPDPLRSRSE</sequence>
<keyword evidence="2" id="KW-0812">Transmembrane</keyword>
<evidence type="ECO:0000313" key="4">
    <source>
        <dbReference type="EMBL" id="TFD79265.1"/>
    </source>
</evidence>
<dbReference type="CDD" id="cd03392">
    <property type="entry name" value="PAP2_like_2"/>
    <property type="match status" value="1"/>
</dbReference>
<organism evidence="4 5">
    <name type="scientific">Cryobacterium fucosi</name>
    <dbReference type="NCBI Taxonomy" id="1259157"/>
    <lineage>
        <taxon>Bacteria</taxon>
        <taxon>Bacillati</taxon>
        <taxon>Actinomycetota</taxon>
        <taxon>Actinomycetes</taxon>
        <taxon>Micrococcales</taxon>
        <taxon>Microbacteriaceae</taxon>
        <taxon>Cryobacterium</taxon>
    </lineage>
</organism>
<keyword evidence="2" id="KW-0472">Membrane</keyword>
<gene>
    <name evidence="4" type="ORF">E3T48_06095</name>
</gene>
<dbReference type="PANTHER" id="PTHR14969">
    <property type="entry name" value="SPHINGOSINE-1-PHOSPHATE PHOSPHOHYDROLASE"/>
    <property type="match status" value="1"/>
</dbReference>
<dbReference type="InterPro" id="IPR000326">
    <property type="entry name" value="PAP2/HPO"/>
</dbReference>
<feature type="transmembrane region" description="Helical" evidence="2">
    <location>
        <begin position="197"/>
        <end position="217"/>
    </location>
</feature>
<evidence type="ECO:0000313" key="5">
    <source>
        <dbReference type="Proteomes" id="UP000298313"/>
    </source>
</evidence>
<dbReference type="OrthoDB" id="5289372at2"/>
<name>A0A4R9BAQ0_9MICO</name>
<feature type="transmembrane region" description="Helical" evidence="2">
    <location>
        <begin position="136"/>
        <end position="159"/>
    </location>
</feature>
<evidence type="ECO:0000256" key="1">
    <source>
        <dbReference type="SAM" id="MobiDB-lite"/>
    </source>
</evidence>
<feature type="transmembrane region" description="Helical" evidence="2">
    <location>
        <begin position="58"/>
        <end position="91"/>
    </location>
</feature>
<comment type="caution">
    <text evidence="4">The sequence shown here is derived from an EMBL/GenBank/DDBJ whole genome shotgun (WGS) entry which is preliminary data.</text>
</comment>
<proteinExistence type="predicted"/>
<feature type="transmembrane region" description="Helical" evidence="2">
    <location>
        <begin position="98"/>
        <end position="116"/>
    </location>
</feature>
<feature type="region of interest" description="Disordered" evidence="1">
    <location>
        <begin position="228"/>
        <end position="253"/>
    </location>
</feature>
<dbReference type="EMBL" id="SOHH01000056">
    <property type="protein sequence ID" value="TFD79265.1"/>
    <property type="molecule type" value="Genomic_DNA"/>
</dbReference>
<keyword evidence="2" id="KW-1133">Transmembrane helix</keyword>
<accession>A0A4R9BAQ0</accession>
<feature type="compositionally biased region" description="Basic and acidic residues" evidence="1">
    <location>
        <begin position="243"/>
        <end position="253"/>
    </location>
</feature>
<feature type="domain" description="Phosphatidic acid phosphatase type 2/haloperoxidase" evidence="3">
    <location>
        <begin position="99"/>
        <end position="214"/>
    </location>
</feature>
<dbReference type="InterPro" id="IPR036938">
    <property type="entry name" value="PAP2/HPO_sf"/>
</dbReference>
<evidence type="ECO:0000256" key="2">
    <source>
        <dbReference type="SAM" id="Phobius"/>
    </source>
</evidence>
<dbReference type="Gene3D" id="1.20.144.10">
    <property type="entry name" value="Phosphatidic acid phosphatase type 2/haloperoxidase"/>
    <property type="match status" value="1"/>
</dbReference>
<dbReference type="AlphaFoldDB" id="A0A4R9BAQ0"/>
<reference evidence="4 5" key="1">
    <citation type="submission" date="2019-03" db="EMBL/GenBank/DDBJ databases">
        <title>Genomics of glacier-inhabiting Cryobacterium strains.</title>
        <authorList>
            <person name="Liu Q."/>
            <person name="Xin Y.-H."/>
        </authorList>
    </citation>
    <scope>NUCLEOTIDE SEQUENCE [LARGE SCALE GENOMIC DNA]</scope>
    <source>
        <strain evidence="4 5">Hh4</strain>
    </source>
</reference>
<feature type="transmembrane region" description="Helical" evidence="2">
    <location>
        <begin position="171"/>
        <end position="191"/>
    </location>
</feature>
<keyword evidence="5" id="KW-1185">Reference proteome</keyword>
<dbReference type="PANTHER" id="PTHR14969:SF13">
    <property type="entry name" value="AT30094P"/>
    <property type="match status" value="1"/>
</dbReference>
<evidence type="ECO:0000259" key="3">
    <source>
        <dbReference type="Pfam" id="PF01569"/>
    </source>
</evidence>
<dbReference type="Pfam" id="PF01569">
    <property type="entry name" value="PAP2"/>
    <property type="match status" value="1"/>
</dbReference>
<dbReference type="SUPFAM" id="SSF48317">
    <property type="entry name" value="Acid phosphatase/Vanadium-dependent haloperoxidase"/>
    <property type="match status" value="1"/>
</dbReference>